<reference evidence="1" key="2">
    <citation type="journal article" date="2015" name="Fish Shellfish Immunol.">
        <title>Early steps in the European eel (Anguilla anguilla)-Vibrio vulnificus interaction in the gills: Role of the RtxA13 toxin.</title>
        <authorList>
            <person name="Callol A."/>
            <person name="Pajuelo D."/>
            <person name="Ebbesson L."/>
            <person name="Teles M."/>
            <person name="MacKenzie S."/>
            <person name="Amaro C."/>
        </authorList>
    </citation>
    <scope>NUCLEOTIDE SEQUENCE</scope>
</reference>
<proteinExistence type="predicted"/>
<organism evidence="1">
    <name type="scientific">Anguilla anguilla</name>
    <name type="common">European freshwater eel</name>
    <name type="synonym">Muraena anguilla</name>
    <dbReference type="NCBI Taxonomy" id="7936"/>
    <lineage>
        <taxon>Eukaryota</taxon>
        <taxon>Metazoa</taxon>
        <taxon>Chordata</taxon>
        <taxon>Craniata</taxon>
        <taxon>Vertebrata</taxon>
        <taxon>Euteleostomi</taxon>
        <taxon>Actinopterygii</taxon>
        <taxon>Neopterygii</taxon>
        <taxon>Teleostei</taxon>
        <taxon>Anguilliformes</taxon>
        <taxon>Anguillidae</taxon>
        <taxon>Anguilla</taxon>
    </lineage>
</organism>
<accession>A0A0E9RQP1</accession>
<protein>
    <submittedName>
        <fullName evidence="1">Uncharacterized protein</fullName>
    </submittedName>
</protein>
<dbReference type="EMBL" id="GBXM01077158">
    <property type="protein sequence ID" value="JAH31419.1"/>
    <property type="molecule type" value="Transcribed_RNA"/>
</dbReference>
<evidence type="ECO:0000313" key="1">
    <source>
        <dbReference type="EMBL" id="JAH31419.1"/>
    </source>
</evidence>
<dbReference type="AlphaFoldDB" id="A0A0E9RQP1"/>
<sequence>MDFLTPNSSGGINIWRYCRICCYKLS</sequence>
<reference evidence="1" key="1">
    <citation type="submission" date="2014-11" db="EMBL/GenBank/DDBJ databases">
        <authorList>
            <person name="Amaro Gonzalez C."/>
        </authorList>
    </citation>
    <scope>NUCLEOTIDE SEQUENCE</scope>
</reference>
<name>A0A0E9RQP1_ANGAN</name>